<dbReference type="EMBL" id="VIKR01000006">
    <property type="protein sequence ID" value="TQV71637.1"/>
    <property type="molecule type" value="Genomic_DNA"/>
</dbReference>
<sequence length="120" mass="13030">MTGFDLYPQAWALYIALGIALLFLVDYKLKTKGFKLRVGVLTLLAVGAFTPQTVTDAESLAPMIITSLLNAEVDGLSAIYKALVTMAIIWGIIFASALAIKYFIDAKRDSSDSSQHENKA</sequence>
<name>A0A545T344_9GAMM</name>
<dbReference type="AlphaFoldDB" id="A0A545T344"/>
<evidence type="ECO:0000256" key="1">
    <source>
        <dbReference type="SAM" id="Phobius"/>
    </source>
</evidence>
<dbReference type="Proteomes" id="UP000317839">
    <property type="component" value="Unassembled WGS sequence"/>
</dbReference>
<gene>
    <name evidence="2" type="ORF">FLL45_21035</name>
</gene>
<accession>A0A545T344</accession>
<reference evidence="2 3" key="1">
    <citation type="submission" date="2019-06" db="EMBL/GenBank/DDBJ databases">
        <title>Draft genome of Aliikangiella marina GYP-15.</title>
        <authorList>
            <person name="Wang G."/>
        </authorList>
    </citation>
    <scope>NUCLEOTIDE SEQUENCE [LARGE SCALE GENOMIC DNA]</scope>
    <source>
        <strain evidence="2 3">GYP-15</strain>
    </source>
</reference>
<comment type="caution">
    <text evidence="2">The sequence shown here is derived from an EMBL/GenBank/DDBJ whole genome shotgun (WGS) entry which is preliminary data.</text>
</comment>
<keyword evidence="1" id="KW-0812">Transmembrane</keyword>
<organism evidence="2 3">
    <name type="scientific">Aliikangiella marina</name>
    <dbReference type="NCBI Taxonomy" id="1712262"/>
    <lineage>
        <taxon>Bacteria</taxon>
        <taxon>Pseudomonadati</taxon>
        <taxon>Pseudomonadota</taxon>
        <taxon>Gammaproteobacteria</taxon>
        <taxon>Oceanospirillales</taxon>
        <taxon>Pleioneaceae</taxon>
        <taxon>Aliikangiella</taxon>
    </lineage>
</organism>
<dbReference type="RefSeq" id="WP_142944036.1">
    <property type="nucleotide sequence ID" value="NZ_VIKR01000006.1"/>
</dbReference>
<proteinExistence type="predicted"/>
<feature type="transmembrane region" description="Helical" evidence="1">
    <location>
        <begin position="6"/>
        <end position="24"/>
    </location>
</feature>
<evidence type="ECO:0000313" key="3">
    <source>
        <dbReference type="Proteomes" id="UP000317839"/>
    </source>
</evidence>
<evidence type="ECO:0000313" key="2">
    <source>
        <dbReference type="EMBL" id="TQV71637.1"/>
    </source>
</evidence>
<keyword evidence="3" id="KW-1185">Reference proteome</keyword>
<feature type="transmembrane region" description="Helical" evidence="1">
    <location>
        <begin position="78"/>
        <end position="104"/>
    </location>
</feature>
<keyword evidence="1" id="KW-1133">Transmembrane helix</keyword>
<keyword evidence="1" id="KW-0472">Membrane</keyword>
<feature type="transmembrane region" description="Helical" evidence="1">
    <location>
        <begin position="36"/>
        <end position="54"/>
    </location>
</feature>
<protein>
    <submittedName>
        <fullName evidence="2">Uncharacterized protein</fullName>
    </submittedName>
</protein>
<dbReference type="OrthoDB" id="9854982at2"/>